<keyword evidence="5" id="KW-1185">Reference proteome</keyword>
<gene>
    <name evidence="4" type="ordered locus">Isop_2870</name>
</gene>
<keyword evidence="2" id="KW-0560">Oxidoreductase</keyword>
<dbReference type="SUPFAM" id="SSF54665">
    <property type="entry name" value="CO dehydrogenase molybdoprotein N-domain-like"/>
    <property type="match status" value="1"/>
</dbReference>
<dbReference type="Pfam" id="PF02738">
    <property type="entry name" value="MoCoBD_1"/>
    <property type="match status" value="1"/>
</dbReference>
<organism evidence="4 5">
    <name type="scientific">Isosphaera pallida (strain ATCC 43644 / DSM 9630 / IS1B)</name>
    <dbReference type="NCBI Taxonomy" id="575540"/>
    <lineage>
        <taxon>Bacteria</taxon>
        <taxon>Pseudomonadati</taxon>
        <taxon>Planctomycetota</taxon>
        <taxon>Planctomycetia</taxon>
        <taxon>Isosphaerales</taxon>
        <taxon>Isosphaeraceae</taxon>
        <taxon>Isosphaera</taxon>
    </lineage>
</organism>
<proteinExistence type="predicted"/>
<dbReference type="InterPro" id="IPR036856">
    <property type="entry name" value="Ald_Oxase/Xan_DH_a/b_sf"/>
</dbReference>
<accession>E8R1L7</accession>
<name>E8R1L7_ISOPI</name>
<protein>
    <submittedName>
        <fullName evidence="4">Aldehyde oxidase and xanthine dehydrogenase molybdopterin binding protein</fullName>
    </submittedName>
</protein>
<keyword evidence="1" id="KW-0500">Molybdenum</keyword>
<dbReference type="Pfam" id="PF20256">
    <property type="entry name" value="MoCoBD_2"/>
    <property type="match status" value="1"/>
</dbReference>
<dbReference type="SUPFAM" id="SSF56003">
    <property type="entry name" value="Molybdenum cofactor-binding domain"/>
    <property type="match status" value="1"/>
</dbReference>
<sequence>MGWPEQPKVVGSRVPRVDGLGKASGRIKYPSDVRPEGMLFGAVLYSPHAHAVVKSIDTSAAEKLPGVVAVHLLTEPGKKVRFHGDDIAAVAAESEEIARDALAAIKVEYEVLPHAVTEAQAMAEDAPRVAGGPNYRPPRARTTGDPDAAFQQADAVVEATYSAPVITHVCLETHGLTAQFKDGKITVWASTQNVDGLPQQLAQTFNLPEADVRCYTEVMGGGFGSKFGPDSWGVAACELSRKAGGRPVKIFLDRAQEHLAAGNRPSVTGTIKIAGTKDGKITAMSADVYGTGGVAGGATVLIPYPDVYKGIPNIRVATGEVATHGGGARAMRAPRHPQSCILTESAIDDLAEALGIDPLELRLKNFAENDIVAGGVDRVPIYRDQVAIGAEAIGWKANYRPRSENRKAPGPIKRGIGMALHMWGGGGAPGKQVAVEINPDGSVTLKSATQDIGTGARTLFAIVGAEVFGLKPDQITALIGDSDYPPGQASGGSTTTPSMMPAALVAAQAARDEFFARIAPAYGGDPKAMRLADGQLFVHDEPIASWTDACRKLGMKGVSVTSSAGPQMGELSSNGVAGCQFATVAVDVETGIVKLEKIVAVQDSGLIVNRSTWDSQVYGGVIGGLNYALFEERVMDETTGRMLNPDMEMYKLAGPSDIPEIVIHAYDTPAMRARGVIGVGEPPTVSTAAAIGNAVSNAIGVRVPHFPMSPMNVLNALASIKGEA</sequence>
<reference evidence="4 5" key="2">
    <citation type="journal article" date="2011" name="Stand. Genomic Sci.">
        <title>Complete genome sequence of Isosphaera pallida type strain (IS1B).</title>
        <authorList>
            <consortium name="US DOE Joint Genome Institute (JGI-PGF)"/>
            <person name="Goker M."/>
            <person name="Cleland D."/>
            <person name="Saunders E."/>
            <person name="Lapidus A."/>
            <person name="Nolan M."/>
            <person name="Lucas S."/>
            <person name="Hammon N."/>
            <person name="Deshpande S."/>
            <person name="Cheng J.F."/>
            <person name="Tapia R."/>
            <person name="Han C."/>
            <person name="Goodwin L."/>
            <person name="Pitluck S."/>
            <person name="Liolios K."/>
            <person name="Pagani I."/>
            <person name="Ivanova N."/>
            <person name="Mavromatis K."/>
            <person name="Pati A."/>
            <person name="Chen A."/>
            <person name="Palaniappan K."/>
            <person name="Land M."/>
            <person name="Hauser L."/>
            <person name="Chang Y.J."/>
            <person name="Jeffries C.D."/>
            <person name="Detter J.C."/>
            <person name="Beck B."/>
            <person name="Woyke T."/>
            <person name="Bristow J."/>
            <person name="Eisen J.A."/>
            <person name="Markowitz V."/>
            <person name="Hugenholtz P."/>
            <person name="Kyrpides N.C."/>
            <person name="Klenk H.P."/>
        </authorList>
    </citation>
    <scope>NUCLEOTIDE SEQUENCE [LARGE SCALE GENOMIC DNA]</scope>
    <source>
        <strain evidence="5">ATCC 43644 / DSM 9630 / IS1B</strain>
    </source>
</reference>
<dbReference type="InterPro" id="IPR037165">
    <property type="entry name" value="AldOxase/xan_DH_Mopterin-bd_sf"/>
</dbReference>
<dbReference type="Gene3D" id="3.30.365.10">
    <property type="entry name" value="Aldehyde oxidase/xanthine dehydrogenase, molybdopterin binding domain"/>
    <property type="match status" value="4"/>
</dbReference>
<dbReference type="Proteomes" id="UP000008631">
    <property type="component" value="Chromosome"/>
</dbReference>
<dbReference type="GO" id="GO:0016491">
    <property type="term" value="F:oxidoreductase activity"/>
    <property type="evidence" value="ECO:0007669"/>
    <property type="project" value="UniProtKB-KW"/>
</dbReference>
<dbReference type="GO" id="GO:0005506">
    <property type="term" value="F:iron ion binding"/>
    <property type="evidence" value="ECO:0007669"/>
    <property type="project" value="InterPro"/>
</dbReference>
<dbReference type="InterPro" id="IPR000674">
    <property type="entry name" value="Ald_Oxase/Xan_DH_a/b"/>
</dbReference>
<dbReference type="InterPro" id="IPR046867">
    <property type="entry name" value="AldOxase/xan_DH_MoCoBD2"/>
</dbReference>
<dbReference type="AlphaFoldDB" id="E8R1L7"/>
<dbReference type="PANTHER" id="PTHR11908:SF132">
    <property type="entry name" value="ALDEHYDE OXIDASE 1-RELATED"/>
    <property type="match status" value="1"/>
</dbReference>
<dbReference type="InterPro" id="IPR016208">
    <property type="entry name" value="Ald_Oxase/xanthine_DH-like"/>
</dbReference>
<evidence type="ECO:0000256" key="2">
    <source>
        <dbReference type="ARBA" id="ARBA00023002"/>
    </source>
</evidence>
<feature type="domain" description="Aldehyde oxidase/xanthine dehydrogenase a/b hammerhead" evidence="3">
    <location>
        <begin position="24"/>
        <end position="113"/>
    </location>
</feature>
<dbReference type="HOGENOM" id="CLU_001681_2_2_0"/>
<evidence type="ECO:0000313" key="5">
    <source>
        <dbReference type="Proteomes" id="UP000008631"/>
    </source>
</evidence>
<reference key="1">
    <citation type="submission" date="2010-11" db="EMBL/GenBank/DDBJ databases">
        <title>The complete sequence of chromosome of Isophaera pallida ATCC 43644.</title>
        <authorList>
            <consortium name="US DOE Joint Genome Institute (JGI-PGF)"/>
            <person name="Lucas S."/>
            <person name="Copeland A."/>
            <person name="Lapidus A."/>
            <person name="Bruce D."/>
            <person name="Goodwin L."/>
            <person name="Pitluck S."/>
            <person name="Kyrpides N."/>
            <person name="Mavromatis K."/>
            <person name="Pagani I."/>
            <person name="Ivanova N."/>
            <person name="Saunders E."/>
            <person name="Brettin T."/>
            <person name="Detter J.C."/>
            <person name="Han C."/>
            <person name="Tapia R."/>
            <person name="Land M."/>
            <person name="Hauser L."/>
            <person name="Markowitz V."/>
            <person name="Cheng J.-F."/>
            <person name="Hugenholtz P."/>
            <person name="Woyke T."/>
            <person name="Wu D."/>
            <person name="Eisen J.A."/>
        </authorList>
    </citation>
    <scope>NUCLEOTIDE SEQUENCE</scope>
    <source>
        <strain>ATCC 43644</strain>
    </source>
</reference>
<evidence type="ECO:0000259" key="3">
    <source>
        <dbReference type="SMART" id="SM01008"/>
    </source>
</evidence>
<dbReference type="InParanoid" id="E8R1L7"/>
<dbReference type="FunCoup" id="E8R1L7">
    <property type="interactions" value="53"/>
</dbReference>
<dbReference type="OrthoDB" id="221297at2"/>
<dbReference type="SMART" id="SM01008">
    <property type="entry name" value="Ald_Xan_dh_C"/>
    <property type="match status" value="1"/>
</dbReference>
<evidence type="ECO:0000313" key="4">
    <source>
        <dbReference type="EMBL" id="ADV63435.1"/>
    </source>
</evidence>
<dbReference type="STRING" id="575540.Isop_2870"/>
<dbReference type="InterPro" id="IPR008274">
    <property type="entry name" value="AldOxase/xan_DH_MoCoBD1"/>
</dbReference>
<dbReference type="PANTHER" id="PTHR11908">
    <property type="entry name" value="XANTHINE DEHYDROGENASE"/>
    <property type="match status" value="1"/>
</dbReference>
<dbReference type="Gene3D" id="3.90.1170.50">
    <property type="entry name" value="Aldehyde oxidase/xanthine dehydrogenase, a/b hammerhead"/>
    <property type="match status" value="2"/>
</dbReference>
<dbReference type="KEGG" id="ipa:Isop_2870"/>
<dbReference type="RefSeq" id="WP_013565723.1">
    <property type="nucleotide sequence ID" value="NC_014962.1"/>
</dbReference>
<dbReference type="eggNOG" id="COG1529">
    <property type="taxonomic scope" value="Bacteria"/>
</dbReference>
<evidence type="ECO:0000256" key="1">
    <source>
        <dbReference type="ARBA" id="ARBA00022505"/>
    </source>
</evidence>
<dbReference type="Pfam" id="PF01315">
    <property type="entry name" value="Ald_Xan_dh_C"/>
    <property type="match status" value="2"/>
</dbReference>
<dbReference type="EMBL" id="CP002353">
    <property type="protein sequence ID" value="ADV63435.1"/>
    <property type="molecule type" value="Genomic_DNA"/>
</dbReference>